<gene>
    <name evidence="2" type="ORF">CLV43_114251</name>
</gene>
<accession>A0A2T0SPP8</accession>
<comment type="caution">
    <text evidence="2">The sequence shown here is derived from an EMBL/GenBank/DDBJ whole genome shotgun (WGS) entry which is preliminary data.</text>
</comment>
<sequence length="141" mass="15763">MGYIANTTIDLEFDPEQFPGLEVVAEDGSVTEYFMVHELYYRKFPDHATARQDMQELHDLLVPKLVSWTLERREADGSIRPLPLDRATFGCLAKKLQSAVIEAWLDAVQGVSRPLDKRSPSGEQSAVASIPTETLSDNQPS</sequence>
<evidence type="ECO:0000313" key="2">
    <source>
        <dbReference type="EMBL" id="PRY35333.1"/>
    </source>
</evidence>
<dbReference type="Proteomes" id="UP000239494">
    <property type="component" value="Unassembled WGS sequence"/>
</dbReference>
<proteinExistence type="predicted"/>
<protein>
    <submittedName>
        <fullName evidence="2">Uncharacterized protein</fullName>
    </submittedName>
</protein>
<dbReference type="EMBL" id="PVTF01000014">
    <property type="protein sequence ID" value="PRY35333.1"/>
    <property type="molecule type" value="Genomic_DNA"/>
</dbReference>
<name>A0A2T0SPP8_9PSEU</name>
<organism evidence="2 3">
    <name type="scientific">Umezawaea tangerina</name>
    <dbReference type="NCBI Taxonomy" id="84725"/>
    <lineage>
        <taxon>Bacteria</taxon>
        <taxon>Bacillati</taxon>
        <taxon>Actinomycetota</taxon>
        <taxon>Actinomycetes</taxon>
        <taxon>Pseudonocardiales</taxon>
        <taxon>Pseudonocardiaceae</taxon>
        <taxon>Umezawaea</taxon>
    </lineage>
</organism>
<evidence type="ECO:0000256" key="1">
    <source>
        <dbReference type="SAM" id="MobiDB-lite"/>
    </source>
</evidence>
<feature type="compositionally biased region" description="Polar residues" evidence="1">
    <location>
        <begin position="121"/>
        <end position="141"/>
    </location>
</feature>
<feature type="region of interest" description="Disordered" evidence="1">
    <location>
        <begin position="113"/>
        <end position="141"/>
    </location>
</feature>
<evidence type="ECO:0000313" key="3">
    <source>
        <dbReference type="Proteomes" id="UP000239494"/>
    </source>
</evidence>
<dbReference type="RefSeq" id="WP_106193855.1">
    <property type="nucleotide sequence ID" value="NZ_PVTF01000014.1"/>
</dbReference>
<keyword evidence="3" id="KW-1185">Reference proteome</keyword>
<dbReference type="AlphaFoldDB" id="A0A2T0SPP8"/>
<reference evidence="2 3" key="1">
    <citation type="submission" date="2018-03" db="EMBL/GenBank/DDBJ databases">
        <title>Genomic Encyclopedia of Archaeal and Bacterial Type Strains, Phase II (KMG-II): from individual species to whole genera.</title>
        <authorList>
            <person name="Goeker M."/>
        </authorList>
    </citation>
    <scope>NUCLEOTIDE SEQUENCE [LARGE SCALE GENOMIC DNA]</scope>
    <source>
        <strain evidence="2 3">DSM 44720</strain>
    </source>
</reference>